<gene>
    <name evidence="3" type="ORF">Baya_14637</name>
</gene>
<keyword evidence="4" id="KW-1185">Reference proteome</keyword>
<feature type="coiled-coil region" evidence="1">
    <location>
        <begin position="72"/>
        <end position="106"/>
    </location>
</feature>
<evidence type="ECO:0000256" key="1">
    <source>
        <dbReference type="SAM" id="Coils"/>
    </source>
</evidence>
<dbReference type="PANTHER" id="PTHR31935:SF1">
    <property type="entry name" value="COILED-COIL DOMAIN-CONTAINING PROTEIN 13"/>
    <property type="match status" value="1"/>
</dbReference>
<comment type="caution">
    <text evidence="3">The sequence shown here is derived from an EMBL/GenBank/DDBJ whole genome shotgun (WGS) entry which is preliminary data.</text>
</comment>
<dbReference type="Proteomes" id="UP000319801">
    <property type="component" value="Unassembled WGS sequence"/>
</dbReference>
<dbReference type="GO" id="GO:0031122">
    <property type="term" value="P:cytoplasmic microtubule organization"/>
    <property type="evidence" value="ECO:0007669"/>
    <property type="project" value="TreeGrafter"/>
</dbReference>
<feature type="coiled-coil region" evidence="1">
    <location>
        <begin position="136"/>
        <end position="170"/>
    </location>
</feature>
<feature type="compositionally biased region" description="Basic and acidic residues" evidence="2">
    <location>
        <begin position="23"/>
        <end position="45"/>
    </location>
</feature>
<feature type="region of interest" description="Disordered" evidence="2">
    <location>
        <begin position="423"/>
        <end position="477"/>
    </location>
</feature>
<evidence type="ECO:0000313" key="4">
    <source>
        <dbReference type="Proteomes" id="UP000319801"/>
    </source>
</evidence>
<dbReference type="AlphaFoldDB" id="A0A556V9B9"/>
<name>A0A556V9B9_BAGYA</name>
<dbReference type="EMBL" id="VCAZ01000170">
    <property type="protein sequence ID" value="TTB70984.1"/>
    <property type="molecule type" value="Genomic_DNA"/>
</dbReference>
<organism evidence="3 4">
    <name type="scientific">Bagarius yarrelli</name>
    <name type="common">Goonch</name>
    <name type="synonym">Bagrus yarrelli</name>
    <dbReference type="NCBI Taxonomy" id="175774"/>
    <lineage>
        <taxon>Eukaryota</taxon>
        <taxon>Metazoa</taxon>
        <taxon>Chordata</taxon>
        <taxon>Craniata</taxon>
        <taxon>Vertebrata</taxon>
        <taxon>Euteleostomi</taxon>
        <taxon>Actinopterygii</taxon>
        <taxon>Neopterygii</taxon>
        <taxon>Teleostei</taxon>
        <taxon>Ostariophysi</taxon>
        <taxon>Siluriformes</taxon>
        <taxon>Sisoridae</taxon>
        <taxon>Sisorinae</taxon>
        <taxon>Bagarius</taxon>
    </lineage>
</organism>
<feature type="coiled-coil region" evidence="1">
    <location>
        <begin position="214"/>
        <end position="241"/>
    </location>
</feature>
<dbReference type="PANTHER" id="PTHR31935">
    <property type="entry name" value="COILED-COIL DOMAIN-CONTAINING PROTEIN 13"/>
    <property type="match status" value="1"/>
</dbReference>
<evidence type="ECO:0000256" key="2">
    <source>
        <dbReference type="SAM" id="MobiDB-lite"/>
    </source>
</evidence>
<keyword evidence="1" id="KW-0175">Coiled coil</keyword>
<accession>A0A556V9B9</accession>
<proteinExistence type="predicted"/>
<feature type="compositionally biased region" description="Basic and acidic residues" evidence="2">
    <location>
        <begin position="432"/>
        <end position="469"/>
    </location>
</feature>
<dbReference type="OrthoDB" id="10258312at2759"/>
<dbReference type="InterPro" id="IPR038929">
    <property type="entry name" value="CCDC13"/>
</dbReference>
<reference evidence="3 4" key="1">
    <citation type="journal article" date="2019" name="Genome Biol. Evol.">
        <title>Whole-Genome Sequencing of the Giant Devil Catfish, Bagarius yarrelli.</title>
        <authorList>
            <person name="Jiang W."/>
            <person name="Lv Y."/>
            <person name="Cheng L."/>
            <person name="Yang K."/>
            <person name="Chao B."/>
            <person name="Wang X."/>
            <person name="Li Y."/>
            <person name="Pan X."/>
            <person name="You X."/>
            <person name="Zhang Y."/>
            <person name="Yang J."/>
            <person name="Li J."/>
            <person name="Zhang X."/>
            <person name="Liu S."/>
            <person name="Sun C."/>
            <person name="Yang J."/>
            <person name="Shi Q."/>
        </authorList>
    </citation>
    <scope>NUCLEOTIDE SEQUENCE [LARGE SCALE GENOMIC DNA]</scope>
    <source>
        <strain evidence="3">JWS20170419001</strain>
        <tissue evidence="3">Muscle</tissue>
    </source>
</reference>
<dbReference type="GO" id="GO:0034451">
    <property type="term" value="C:centriolar satellite"/>
    <property type="evidence" value="ECO:0007669"/>
    <property type="project" value="TreeGrafter"/>
</dbReference>
<dbReference type="GO" id="GO:1905515">
    <property type="term" value="P:non-motile cilium assembly"/>
    <property type="evidence" value="ECO:0007669"/>
    <property type="project" value="TreeGrafter"/>
</dbReference>
<protein>
    <submittedName>
        <fullName evidence="3">Coiled-coil domain-containing protein 13</fullName>
    </submittedName>
</protein>
<feature type="region of interest" description="Disordered" evidence="2">
    <location>
        <begin position="338"/>
        <end position="377"/>
    </location>
</feature>
<sequence>MEADDGRMRENLRLQLHSLQEQQVRRLHDRLEKKKQNSSETEKSETSSTRRRSLDLSEEDGDSALERSDPSSRLLKKETDHLQELVRELRDENARLHKLLSEKEFEIKFLRKKREEDKMALVATAGVSGDAAATKIVELSKKNRELSGEVEKEKAKTKQLSNRVRELERELQDTAGFSNGVKGDHKLDLRSSEQELSVDYELLLGEHTEVKKKVESSKARNQILSAEIKTLKTQLSTLTEKGQHDNELIDALLFQCSEFKALCQAANVERDRLLELTKLQQKRLAVQQEELEGLRSSLELVLEAKEEDLEFYRTMISQILCPPNLDLNLHLDPHPDLDLHLDPHPGPGFNPGATPGSGPASTPTLRSESAPGPTAGDVQLDLQLDLDKEIEARHAQRQAAKTYANTLETVPPLNELTEIPGAAKVEVNTVSEKVEGEKKKEKEGKKAAKEGKGEEKKKESEEGNEEKGSGAKKSAKK</sequence>
<feature type="compositionally biased region" description="Basic and acidic residues" evidence="2">
    <location>
        <begin position="1"/>
        <end position="12"/>
    </location>
</feature>
<evidence type="ECO:0000313" key="3">
    <source>
        <dbReference type="EMBL" id="TTB70984.1"/>
    </source>
</evidence>
<feature type="region of interest" description="Disordered" evidence="2">
    <location>
        <begin position="1"/>
        <end position="72"/>
    </location>
</feature>